<dbReference type="Proteomes" id="UP000299102">
    <property type="component" value="Unassembled WGS sequence"/>
</dbReference>
<comment type="caution">
    <text evidence="1">The sequence shown here is derived from an EMBL/GenBank/DDBJ whole genome shotgun (WGS) entry which is preliminary data.</text>
</comment>
<sequence length="94" mass="10887">MDTRNLREAISVLLASGRDGISNEGERGQMDVRMGCDRGKRVTETLICRMELNTESCYFTRLYSMRAWFVTEPQLSSHFRAAAKLDNLPDFFRF</sequence>
<accession>A0A4C1T9R2</accession>
<proteinExistence type="predicted"/>
<gene>
    <name evidence="1" type="ORF">EVAR_77566_1</name>
</gene>
<organism evidence="1 2">
    <name type="scientific">Eumeta variegata</name>
    <name type="common">Bagworm moth</name>
    <name type="synonym">Eumeta japonica</name>
    <dbReference type="NCBI Taxonomy" id="151549"/>
    <lineage>
        <taxon>Eukaryota</taxon>
        <taxon>Metazoa</taxon>
        <taxon>Ecdysozoa</taxon>
        <taxon>Arthropoda</taxon>
        <taxon>Hexapoda</taxon>
        <taxon>Insecta</taxon>
        <taxon>Pterygota</taxon>
        <taxon>Neoptera</taxon>
        <taxon>Endopterygota</taxon>
        <taxon>Lepidoptera</taxon>
        <taxon>Glossata</taxon>
        <taxon>Ditrysia</taxon>
        <taxon>Tineoidea</taxon>
        <taxon>Psychidae</taxon>
        <taxon>Oiketicinae</taxon>
        <taxon>Eumeta</taxon>
    </lineage>
</organism>
<reference evidence="1 2" key="1">
    <citation type="journal article" date="2019" name="Commun. Biol.">
        <title>The bagworm genome reveals a unique fibroin gene that provides high tensile strength.</title>
        <authorList>
            <person name="Kono N."/>
            <person name="Nakamura H."/>
            <person name="Ohtoshi R."/>
            <person name="Tomita M."/>
            <person name="Numata K."/>
            <person name="Arakawa K."/>
        </authorList>
    </citation>
    <scope>NUCLEOTIDE SEQUENCE [LARGE SCALE GENOMIC DNA]</scope>
</reference>
<name>A0A4C1T9R2_EUMVA</name>
<dbReference type="AlphaFoldDB" id="A0A4C1T9R2"/>
<protein>
    <submittedName>
        <fullName evidence="1">Uncharacterized protein</fullName>
    </submittedName>
</protein>
<evidence type="ECO:0000313" key="2">
    <source>
        <dbReference type="Proteomes" id="UP000299102"/>
    </source>
</evidence>
<keyword evidence="2" id="KW-1185">Reference proteome</keyword>
<evidence type="ECO:0000313" key="1">
    <source>
        <dbReference type="EMBL" id="GBP10157.1"/>
    </source>
</evidence>
<dbReference type="EMBL" id="BGZK01000039">
    <property type="protein sequence ID" value="GBP10157.1"/>
    <property type="molecule type" value="Genomic_DNA"/>
</dbReference>